<dbReference type="InterPro" id="IPR019888">
    <property type="entry name" value="Tscrpt_reg_AsnC-like"/>
</dbReference>
<dbReference type="EMBL" id="MLQR01000001">
    <property type="protein sequence ID" value="OIJ17414.1"/>
    <property type="molecule type" value="Genomic_DNA"/>
</dbReference>
<organism evidence="5 6">
    <name type="scientific">Anaerobacillus alkalilacustris</name>
    <dbReference type="NCBI Taxonomy" id="393763"/>
    <lineage>
        <taxon>Bacteria</taxon>
        <taxon>Bacillati</taxon>
        <taxon>Bacillota</taxon>
        <taxon>Bacilli</taxon>
        <taxon>Bacillales</taxon>
        <taxon>Bacillaceae</taxon>
        <taxon>Anaerobacillus</taxon>
    </lineage>
</organism>
<dbReference type="InterPro" id="IPR019887">
    <property type="entry name" value="Tscrpt_reg_AsnC/Lrp_C"/>
</dbReference>
<dbReference type="InterPro" id="IPR011008">
    <property type="entry name" value="Dimeric_a/b-barrel"/>
</dbReference>
<protein>
    <submittedName>
        <fullName evidence="5">AsnC family transcriptional regulator</fullName>
    </submittedName>
</protein>
<dbReference type="PANTHER" id="PTHR43413:SF7">
    <property type="entry name" value="HTH-TYPE TRANSCRIPTIONAL REGULATOR PTR2"/>
    <property type="match status" value="1"/>
</dbReference>
<proteinExistence type="predicted"/>
<dbReference type="SUPFAM" id="SSF54909">
    <property type="entry name" value="Dimeric alpha+beta barrel"/>
    <property type="match status" value="1"/>
</dbReference>
<dbReference type="InterPro" id="IPR000485">
    <property type="entry name" value="AsnC-type_HTH_dom"/>
</dbReference>
<gene>
    <name evidence="5" type="ORF">BKP37_02615</name>
</gene>
<keyword evidence="3" id="KW-0804">Transcription</keyword>
<keyword evidence="1" id="KW-0805">Transcription regulation</keyword>
<dbReference type="SUPFAM" id="SSF46785">
    <property type="entry name" value="Winged helix' DNA-binding domain"/>
    <property type="match status" value="1"/>
</dbReference>
<feature type="domain" description="HTH asnC-type" evidence="4">
    <location>
        <begin position="7"/>
        <end position="88"/>
    </location>
</feature>
<evidence type="ECO:0000313" key="5">
    <source>
        <dbReference type="EMBL" id="OIJ17414.1"/>
    </source>
</evidence>
<dbReference type="Proteomes" id="UP000179524">
    <property type="component" value="Unassembled WGS sequence"/>
</dbReference>
<sequence length="170" mass="19161">MQGGFSLEAKEREILQLIEENARIAVDTLAKMVDLSIEETQAIIKKLEDQKVILGYSAVIDWTKVKTTETVTAMIDVKVTPKRGVGFDDVAERIYRFPEVRALYLMSGAYDLSVVIEGKTMNEIARFVSDKLSTIDSVISTTTHFQLKKYKHDGVVFSDGEEDRRIVITP</sequence>
<keyword evidence="6" id="KW-1185">Reference proteome</keyword>
<dbReference type="PANTHER" id="PTHR43413">
    <property type="entry name" value="TRANSCRIPTIONAL REGULATOR, ASNC FAMILY"/>
    <property type="match status" value="1"/>
</dbReference>
<comment type="caution">
    <text evidence="5">The sequence shown here is derived from an EMBL/GenBank/DDBJ whole genome shotgun (WGS) entry which is preliminary data.</text>
</comment>
<dbReference type="Gene3D" id="3.30.70.920">
    <property type="match status" value="1"/>
</dbReference>
<dbReference type="RefSeq" id="WP_071308139.1">
    <property type="nucleotide sequence ID" value="NZ_MLQR01000001.1"/>
</dbReference>
<dbReference type="PROSITE" id="PS50956">
    <property type="entry name" value="HTH_ASNC_2"/>
    <property type="match status" value="1"/>
</dbReference>
<keyword evidence="2" id="KW-0238">DNA-binding</keyword>
<evidence type="ECO:0000259" key="4">
    <source>
        <dbReference type="PROSITE" id="PS50956"/>
    </source>
</evidence>
<dbReference type="AlphaFoldDB" id="A0A1S2LYQ8"/>
<name>A0A1S2LYQ8_9BACI</name>
<accession>A0A1S2LYQ8</accession>
<reference evidence="5 6" key="1">
    <citation type="submission" date="2016-10" db="EMBL/GenBank/DDBJ databases">
        <title>Draft genome sequences of four alkaliphilic bacteria belonging to the Anaerobacillus genus.</title>
        <authorList>
            <person name="Bassil N.M."/>
            <person name="Lloyd J.R."/>
        </authorList>
    </citation>
    <scope>NUCLEOTIDE SEQUENCE [LARGE SCALE GENOMIC DNA]</scope>
    <source>
        <strain evidence="5 6">DSM 18345</strain>
    </source>
</reference>
<dbReference type="SMART" id="SM00344">
    <property type="entry name" value="HTH_ASNC"/>
    <property type="match status" value="1"/>
</dbReference>
<dbReference type="InterPro" id="IPR036388">
    <property type="entry name" value="WH-like_DNA-bd_sf"/>
</dbReference>
<dbReference type="InterPro" id="IPR036390">
    <property type="entry name" value="WH_DNA-bd_sf"/>
</dbReference>
<evidence type="ECO:0000256" key="2">
    <source>
        <dbReference type="ARBA" id="ARBA00023125"/>
    </source>
</evidence>
<dbReference type="InterPro" id="IPR050684">
    <property type="entry name" value="HTH-Siroheme_Decarb"/>
</dbReference>
<dbReference type="Pfam" id="PF01037">
    <property type="entry name" value="AsnC_trans_reg"/>
    <property type="match status" value="1"/>
</dbReference>
<dbReference type="GO" id="GO:0043565">
    <property type="term" value="F:sequence-specific DNA binding"/>
    <property type="evidence" value="ECO:0007669"/>
    <property type="project" value="InterPro"/>
</dbReference>
<dbReference type="Pfam" id="PF13412">
    <property type="entry name" value="HTH_24"/>
    <property type="match status" value="1"/>
</dbReference>
<evidence type="ECO:0000313" key="6">
    <source>
        <dbReference type="Proteomes" id="UP000179524"/>
    </source>
</evidence>
<evidence type="ECO:0000256" key="1">
    <source>
        <dbReference type="ARBA" id="ARBA00023015"/>
    </source>
</evidence>
<evidence type="ECO:0000256" key="3">
    <source>
        <dbReference type="ARBA" id="ARBA00023163"/>
    </source>
</evidence>
<dbReference type="Gene3D" id="1.10.10.10">
    <property type="entry name" value="Winged helix-like DNA-binding domain superfamily/Winged helix DNA-binding domain"/>
    <property type="match status" value="1"/>
</dbReference>